<evidence type="ECO:0000256" key="9">
    <source>
        <dbReference type="SAM" id="Coils"/>
    </source>
</evidence>
<evidence type="ECO:0000256" key="5">
    <source>
        <dbReference type="ARBA" id="ARBA00022892"/>
    </source>
</evidence>
<feature type="domain" description="GOLD" evidence="11">
    <location>
        <begin position="32"/>
        <end position="154"/>
    </location>
</feature>
<evidence type="ECO:0000256" key="8">
    <source>
        <dbReference type="RuleBase" id="RU003827"/>
    </source>
</evidence>
<evidence type="ECO:0000256" key="6">
    <source>
        <dbReference type="ARBA" id="ARBA00022989"/>
    </source>
</evidence>
<dbReference type="GeneID" id="34685226"/>
<keyword evidence="13" id="KW-1185">Reference proteome</keyword>
<evidence type="ECO:0000256" key="1">
    <source>
        <dbReference type="ARBA" id="ARBA00004479"/>
    </source>
</evidence>
<accession>A0A0C7MW25</accession>
<keyword evidence="5" id="KW-0813">Transport</keyword>
<comment type="similarity">
    <text evidence="2 8">Belongs to the EMP24/GP25L family.</text>
</comment>
<dbReference type="InterPro" id="IPR015720">
    <property type="entry name" value="Emp24-like"/>
</dbReference>
<evidence type="ECO:0000313" key="13">
    <source>
        <dbReference type="Proteomes" id="UP000054304"/>
    </source>
</evidence>
<dbReference type="GO" id="GO:0006888">
    <property type="term" value="P:endoplasmic reticulum to Golgi vesicle-mediated transport"/>
    <property type="evidence" value="ECO:0007669"/>
    <property type="project" value="UniProtKB-ARBA"/>
</dbReference>
<keyword evidence="6 10" id="KW-1133">Transmembrane helix</keyword>
<dbReference type="OrthoDB" id="3427at2759"/>
<keyword evidence="5" id="KW-0931">ER-Golgi transport</keyword>
<evidence type="ECO:0000256" key="7">
    <source>
        <dbReference type="ARBA" id="ARBA00023136"/>
    </source>
</evidence>
<evidence type="ECO:0000256" key="3">
    <source>
        <dbReference type="ARBA" id="ARBA00022692"/>
    </source>
</evidence>
<evidence type="ECO:0000259" key="11">
    <source>
        <dbReference type="PROSITE" id="PS50866"/>
    </source>
</evidence>
<dbReference type="EMBL" id="LN736363">
    <property type="protein sequence ID" value="CEP61785.1"/>
    <property type="molecule type" value="Genomic_DNA"/>
</dbReference>
<dbReference type="RefSeq" id="XP_022628017.1">
    <property type="nucleotide sequence ID" value="XM_022772564.1"/>
</dbReference>
<evidence type="ECO:0000256" key="4">
    <source>
        <dbReference type="ARBA" id="ARBA00022729"/>
    </source>
</evidence>
<sequence length="219" mass="25271">MKLVDVILQVSILMLLTPFTSAFYYYSNGGERKCFYKELVEGTLLQGKYNVEVYDESLKLYKAPTKNEISVVVDVEEVFDDNHRVMNPKGGARGEFTFNALDSGEHKICIQPQAQGWMAKVKTKVVIEFETGSTSNFDVKTTDGYKPLQTKIEILNERVLELKKEQELVREREAMFRNASESANSRAMWWTVFQVFILGGTCAWQLRHLRTFFVKQKIL</sequence>
<evidence type="ECO:0000256" key="2">
    <source>
        <dbReference type="ARBA" id="ARBA00007104"/>
    </source>
</evidence>
<proteinExistence type="inferred from homology"/>
<evidence type="ECO:0000256" key="10">
    <source>
        <dbReference type="SAM" id="Phobius"/>
    </source>
</evidence>
<dbReference type="AlphaFoldDB" id="A0A0C7MW25"/>
<keyword evidence="7 10" id="KW-0472">Membrane</keyword>
<reference evidence="12 13" key="1">
    <citation type="submission" date="2014-12" db="EMBL/GenBank/DDBJ databases">
        <authorList>
            <person name="Neuveglise Cecile"/>
        </authorList>
    </citation>
    <scope>NUCLEOTIDE SEQUENCE [LARGE SCALE GENOMIC DNA]</scope>
    <source>
        <strain evidence="12 13">CBS 12615</strain>
    </source>
</reference>
<keyword evidence="3 8" id="KW-0812">Transmembrane</keyword>
<dbReference type="GO" id="GO:0016020">
    <property type="term" value="C:membrane"/>
    <property type="evidence" value="ECO:0007669"/>
    <property type="project" value="UniProtKB-SubCell"/>
</dbReference>
<gene>
    <name evidence="12" type="ORF">LALA0_S04e00628g</name>
</gene>
<dbReference type="SMART" id="SM01190">
    <property type="entry name" value="EMP24_GP25L"/>
    <property type="match status" value="1"/>
</dbReference>
<comment type="subcellular location">
    <subcellularLocation>
        <location evidence="1 8">Membrane</location>
        <topology evidence="1 8">Single-pass type I membrane protein</topology>
    </subcellularLocation>
</comment>
<dbReference type="PROSITE" id="PS50866">
    <property type="entry name" value="GOLD"/>
    <property type="match status" value="1"/>
</dbReference>
<organism evidence="12 13">
    <name type="scientific">Lachancea lanzarotensis</name>
    <dbReference type="NCBI Taxonomy" id="1245769"/>
    <lineage>
        <taxon>Eukaryota</taxon>
        <taxon>Fungi</taxon>
        <taxon>Dikarya</taxon>
        <taxon>Ascomycota</taxon>
        <taxon>Saccharomycotina</taxon>
        <taxon>Saccharomycetes</taxon>
        <taxon>Saccharomycetales</taxon>
        <taxon>Saccharomycetaceae</taxon>
        <taxon>Lachancea</taxon>
    </lineage>
</organism>
<dbReference type="HOGENOM" id="CLU_066963_2_1_1"/>
<dbReference type="Proteomes" id="UP000054304">
    <property type="component" value="Unassembled WGS sequence"/>
</dbReference>
<dbReference type="STRING" id="1245769.A0A0C7MW25"/>
<evidence type="ECO:0000313" key="12">
    <source>
        <dbReference type="EMBL" id="CEP61785.1"/>
    </source>
</evidence>
<dbReference type="InterPro" id="IPR009038">
    <property type="entry name" value="GOLD_dom"/>
</dbReference>
<protein>
    <submittedName>
        <fullName evidence="12">LALA0S04e00628g1_1</fullName>
    </submittedName>
</protein>
<feature type="coiled-coil region" evidence="9">
    <location>
        <begin position="145"/>
        <end position="172"/>
    </location>
</feature>
<name>A0A0C7MW25_9SACH</name>
<dbReference type="Pfam" id="PF01105">
    <property type="entry name" value="EMP24_GP25L"/>
    <property type="match status" value="1"/>
</dbReference>
<dbReference type="PANTHER" id="PTHR22811">
    <property type="entry name" value="TRANSMEMBRANE EMP24 DOMAIN-CONTAINING PROTEIN"/>
    <property type="match status" value="1"/>
</dbReference>
<feature type="transmembrane region" description="Helical" evidence="10">
    <location>
        <begin position="6"/>
        <end position="26"/>
    </location>
</feature>
<keyword evidence="9" id="KW-0175">Coiled coil</keyword>
<keyword evidence="4" id="KW-0732">Signal</keyword>
<dbReference type="GO" id="GO:0005737">
    <property type="term" value="C:cytoplasm"/>
    <property type="evidence" value="ECO:0007669"/>
    <property type="project" value="GOC"/>
</dbReference>